<gene>
    <name evidence="7" type="ORF">CFK38_05790</name>
</gene>
<dbReference type="EMBL" id="CP023563">
    <property type="protein sequence ID" value="ATG53125.1"/>
    <property type="molecule type" value="Genomic_DNA"/>
</dbReference>
<accession>A0A291GSB2</accession>
<evidence type="ECO:0000256" key="4">
    <source>
        <dbReference type="ARBA" id="ARBA00023136"/>
    </source>
</evidence>
<feature type="domain" description="RDD" evidence="6">
    <location>
        <begin position="5"/>
        <end position="161"/>
    </location>
</feature>
<keyword evidence="8" id="KW-1185">Reference proteome</keyword>
<protein>
    <recommendedName>
        <fullName evidence="6">RDD domain-containing protein</fullName>
    </recommendedName>
</protein>
<sequence>MHPLARRRCLAHLLDCAGYLGIAAATIPVGVLLATTTDLGSSRLYGHLASAVPPAIATVIAARAESGPHRATWGKRRQGLTVQAADGTALGTGPALARNLAKIFLPWQLGHVCAVGAAWGGFEDGDALTIGASIAVYPVIGIYVWTGLHGSGRGPHDVLAGSSVVPRTPAPAAGSVTSAP</sequence>
<keyword evidence="3 5" id="KW-1133">Transmembrane helix</keyword>
<evidence type="ECO:0000256" key="5">
    <source>
        <dbReference type="SAM" id="Phobius"/>
    </source>
</evidence>
<evidence type="ECO:0000256" key="2">
    <source>
        <dbReference type="ARBA" id="ARBA00022692"/>
    </source>
</evidence>
<comment type="subcellular location">
    <subcellularLocation>
        <location evidence="1">Membrane</location>
        <topology evidence="1">Multi-pass membrane protein</topology>
    </subcellularLocation>
</comment>
<evidence type="ECO:0000313" key="7">
    <source>
        <dbReference type="EMBL" id="ATG53125.1"/>
    </source>
</evidence>
<keyword evidence="2 5" id="KW-0812">Transmembrane</keyword>
<name>A0A291GSB2_9MICO</name>
<proteinExistence type="predicted"/>
<evidence type="ECO:0000313" key="8">
    <source>
        <dbReference type="Proteomes" id="UP000218165"/>
    </source>
</evidence>
<dbReference type="AlphaFoldDB" id="A0A291GSB2"/>
<evidence type="ECO:0000256" key="1">
    <source>
        <dbReference type="ARBA" id="ARBA00004141"/>
    </source>
</evidence>
<dbReference type="Proteomes" id="UP000218165">
    <property type="component" value="Chromosome"/>
</dbReference>
<dbReference type="Pfam" id="PF06271">
    <property type="entry name" value="RDD"/>
    <property type="match status" value="1"/>
</dbReference>
<dbReference type="KEGG" id="brz:CFK38_05790"/>
<keyword evidence="4 5" id="KW-0472">Membrane</keyword>
<feature type="transmembrane region" description="Helical" evidence="5">
    <location>
        <begin position="12"/>
        <end position="32"/>
    </location>
</feature>
<evidence type="ECO:0000256" key="3">
    <source>
        <dbReference type="ARBA" id="ARBA00022989"/>
    </source>
</evidence>
<reference evidence="8" key="1">
    <citation type="submission" date="2017-09" db="EMBL/GenBank/DDBJ databases">
        <title>Brachybacterium sp. VM2412.</title>
        <authorList>
            <person name="Tak E.J."/>
            <person name="Bae J.-W."/>
        </authorList>
    </citation>
    <scope>NUCLEOTIDE SEQUENCE [LARGE SCALE GENOMIC DNA]</scope>
    <source>
        <strain evidence="8">VM2412</strain>
    </source>
</reference>
<organism evidence="7 8">
    <name type="scientific">Brachybacterium vulturis</name>
    <dbReference type="NCBI Taxonomy" id="2017484"/>
    <lineage>
        <taxon>Bacteria</taxon>
        <taxon>Bacillati</taxon>
        <taxon>Actinomycetota</taxon>
        <taxon>Actinomycetes</taxon>
        <taxon>Micrococcales</taxon>
        <taxon>Dermabacteraceae</taxon>
        <taxon>Brachybacterium</taxon>
    </lineage>
</organism>
<dbReference type="InterPro" id="IPR010432">
    <property type="entry name" value="RDD"/>
</dbReference>
<dbReference type="GO" id="GO:0016020">
    <property type="term" value="C:membrane"/>
    <property type="evidence" value="ECO:0007669"/>
    <property type="project" value="UniProtKB-SubCell"/>
</dbReference>
<dbReference type="RefSeq" id="WP_096804233.1">
    <property type="nucleotide sequence ID" value="NZ_CP023563.1"/>
</dbReference>
<evidence type="ECO:0000259" key="6">
    <source>
        <dbReference type="Pfam" id="PF06271"/>
    </source>
</evidence>
<dbReference type="OrthoDB" id="7632473at2"/>